<protein>
    <submittedName>
        <fullName evidence="1">Uncharacterized protein</fullName>
    </submittedName>
</protein>
<gene>
    <name evidence="1" type="ORF">HZ995_09625</name>
</gene>
<evidence type="ECO:0000313" key="1">
    <source>
        <dbReference type="EMBL" id="QTN34766.1"/>
    </source>
</evidence>
<evidence type="ECO:0000313" key="2">
    <source>
        <dbReference type="Proteomes" id="UP000665026"/>
    </source>
</evidence>
<sequence length="76" mass="8846">MTRTENPSPLQDLQLMLAHLIQQFGLRRIVIVLIKEALKPAPRRPDATQVLSDHLRQDVGLPPKFPTTQHWWDKPF</sequence>
<reference evidence="1" key="1">
    <citation type="submission" date="2020-07" db="EMBL/GenBank/DDBJ databases">
        <title>Genome sequences of bacteria associated with the marine, planktonic diatom Thalassiosira profunda strain ECT2AJA-044.</title>
        <authorList>
            <person name="Gargas C.B."/>
            <person name="Roberts W.R."/>
            <person name="Alverson A.J."/>
        </authorList>
    </citation>
    <scope>NUCLEOTIDE SEQUENCE</scope>
    <source>
        <strain evidence="1">ECT2AJA-044</strain>
    </source>
</reference>
<dbReference type="Proteomes" id="UP000665026">
    <property type="component" value="Chromosome"/>
</dbReference>
<proteinExistence type="predicted"/>
<organism evidence="1 2">
    <name type="scientific">Cognatishimia activa</name>
    <dbReference type="NCBI Taxonomy" id="1715691"/>
    <lineage>
        <taxon>Bacteria</taxon>
        <taxon>Pseudomonadati</taxon>
        <taxon>Pseudomonadota</taxon>
        <taxon>Alphaproteobacteria</taxon>
        <taxon>Rhodobacterales</taxon>
        <taxon>Paracoccaceae</taxon>
        <taxon>Cognatishimia</taxon>
    </lineage>
</organism>
<dbReference type="AlphaFoldDB" id="A0A975I7F0"/>
<dbReference type="KEGG" id="cact:HZ995_09625"/>
<dbReference type="EMBL" id="CP060010">
    <property type="protein sequence ID" value="QTN34766.1"/>
    <property type="molecule type" value="Genomic_DNA"/>
</dbReference>
<name>A0A975I7F0_9RHOB</name>
<dbReference type="RefSeq" id="WP_209355453.1">
    <property type="nucleotide sequence ID" value="NZ_CP060010.1"/>
</dbReference>
<accession>A0A975I7F0</accession>